<evidence type="ECO:0000313" key="10">
    <source>
        <dbReference type="EMBL" id="VFJ45438.1"/>
    </source>
</evidence>
<keyword evidence="2" id="KW-1003">Cell membrane</keyword>
<protein>
    <submittedName>
        <fullName evidence="9">Nitrate reductase gamma subunit</fullName>
    </submittedName>
</protein>
<dbReference type="InterPro" id="IPR023234">
    <property type="entry name" value="NarG-like_domain"/>
</dbReference>
<keyword evidence="3 7" id="KW-0812">Transmembrane</keyword>
<feature type="transmembrane region" description="Helical" evidence="7">
    <location>
        <begin position="143"/>
        <end position="162"/>
    </location>
</feature>
<evidence type="ECO:0000256" key="5">
    <source>
        <dbReference type="ARBA" id="ARBA00023002"/>
    </source>
</evidence>
<dbReference type="SUPFAM" id="SSF103501">
    <property type="entry name" value="Respiratory nitrate reductase 1 gamma chain"/>
    <property type="match status" value="1"/>
</dbReference>
<feature type="transmembrane region" description="Helical" evidence="7">
    <location>
        <begin position="193"/>
        <end position="213"/>
    </location>
</feature>
<dbReference type="EMBL" id="CAADEY010000011">
    <property type="protein sequence ID" value="VFJ45438.1"/>
    <property type="molecule type" value="Genomic_DNA"/>
</dbReference>
<proteinExistence type="predicted"/>
<accession>A0A450RTE2</accession>
<evidence type="ECO:0000259" key="8">
    <source>
        <dbReference type="Pfam" id="PF02665"/>
    </source>
</evidence>
<organism evidence="9">
    <name type="scientific">Candidatus Kentrum sp. DK</name>
    <dbReference type="NCBI Taxonomy" id="2126562"/>
    <lineage>
        <taxon>Bacteria</taxon>
        <taxon>Pseudomonadati</taxon>
        <taxon>Pseudomonadota</taxon>
        <taxon>Gammaproteobacteria</taxon>
        <taxon>Candidatus Kentrum</taxon>
    </lineage>
</organism>
<feature type="transmembrane region" description="Helical" evidence="7">
    <location>
        <begin position="103"/>
        <end position="123"/>
    </location>
</feature>
<evidence type="ECO:0000256" key="3">
    <source>
        <dbReference type="ARBA" id="ARBA00022692"/>
    </source>
</evidence>
<keyword evidence="4 7" id="KW-1133">Transmembrane helix</keyword>
<feature type="domain" description="NarG-like" evidence="8">
    <location>
        <begin position="107"/>
        <end position="219"/>
    </location>
</feature>
<dbReference type="GO" id="GO:0005886">
    <property type="term" value="C:plasma membrane"/>
    <property type="evidence" value="ECO:0007669"/>
    <property type="project" value="UniProtKB-SubCell"/>
</dbReference>
<name>A0A450RTE2_9GAMM</name>
<dbReference type="InterPro" id="IPR036197">
    <property type="entry name" value="NarG-like_sf"/>
</dbReference>
<evidence type="ECO:0000256" key="4">
    <source>
        <dbReference type="ARBA" id="ARBA00022989"/>
    </source>
</evidence>
<evidence type="ECO:0000313" key="9">
    <source>
        <dbReference type="EMBL" id="VFJ42399.1"/>
    </source>
</evidence>
<evidence type="ECO:0000256" key="1">
    <source>
        <dbReference type="ARBA" id="ARBA00004651"/>
    </source>
</evidence>
<feature type="transmembrane region" description="Helical" evidence="7">
    <location>
        <begin position="71"/>
        <end position="91"/>
    </location>
</feature>
<keyword evidence="6 7" id="KW-0472">Membrane</keyword>
<gene>
    <name evidence="9" type="ORF">BECKDK2373B_GA0170837_100122</name>
    <name evidence="10" type="ORF">BECKDK2373C_GA0170839_101132</name>
</gene>
<dbReference type="Gene3D" id="1.20.950.20">
    <property type="entry name" value="Transmembrane di-heme cytochromes, Chain C"/>
    <property type="match status" value="1"/>
</dbReference>
<dbReference type="EMBL" id="CAADEX010000001">
    <property type="protein sequence ID" value="VFJ42399.1"/>
    <property type="molecule type" value="Genomic_DNA"/>
</dbReference>
<evidence type="ECO:0000256" key="7">
    <source>
        <dbReference type="SAM" id="Phobius"/>
    </source>
</evidence>
<evidence type="ECO:0000256" key="2">
    <source>
        <dbReference type="ARBA" id="ARBA00022475"/>
    </source>
</evidence>
<reference evidence="9" key="1">
    <citation type="submission" date="2019-02" db="EMBL/GenBank/DDBJ databases">
        <authorList>
            <person name="Gruber-Vodicka R. H."/>
            <person name="Seah K. B. B."/>
        </authorList>
    </citation>
    <scope>NUCLEOTIDE SEQUENCE</scope>
    <source>
        <strain evidence="10">BECK_DK161</strain>
        <strain evidence="9">BECK_DK47</strain>
    </source>
</reference>
<sequence>MSALTVAYLFLFYGAGLLFVIGLLYRISAYAKSPAPLKIPTTPAPLTRGGVVLRLFWEVVFFRSLFRGTKWTWLFGWAFHLALFVVTLRHLRYFTDPVWDVVALIQPFGVYAGFAMLVGLVGLWGRRFFVDRVRYVSAVSDHFMLVLLIAIVGSGLAMKYGVHTDIVALKKFVLGIMYFDWSPLPGTGAGETLNIVLLIHLSLVAILMMVFPFSKLLHAPGLFFCPTRNQTDNPRAEPGLRSHDSRHVAQWALDDEPARESGV</sequence>
<feature type="transmembrane region" description="Helical" evidence="7">
    <location>
        <begin position="6"/>
        <end position="25"/>
    </location>
</feature>
<dbReference type="GO" id="GO:0016491">
    <property type="term" value="F:oxidoreductase activity"/>
    <property type="evidence" value="ECO:0007669"/>
    <property type="project" value="UniProtKB-KW"/>
</dbReference>
<comment type="subcellular location">
    <subcellularLocation>
        <location evidence="1">Cell membrane</location>
        <topology evidence="1">Multi-pass membrane protein</topology>
    </subcellularLocation>
</comment>
<keyword evidence="5" id="KW-0560">Oxidoreductase</keyword>
<dbReference type="Pfam" id="PF02665">
    <property type="entry name" value="Nitrate_red_gam"/>
    <property type="match status" value="1"/>
</dbReference>
<evidence type="ECO:0000256" key="6">
    <source>
        <dbReference type="ARBA" id="ARBA00023136"/>
    </source>
</evidence>
<dbReference type="AlphaFoldDB" id="A0A450RTE2"/>